<feature type="transmembrane region" description="Helical" evidence="1">
    <location>
        <begin position="40"/>
        <end position="66"/>
    </location>
</feature>
<dbReference type="SUPFAM" id="SSF103456">
    <property type="entry name" value="Preprotein translocase SecE subunit"/>
    <property type="match status" value="1"/>
</dbReference>
<reference evidence="2" key="1">
    <citation type="journal article" date="2014" name="Int. J. Syst. Evol. Microbiol.">
        <title>Complete genome sequence of Corynebacterium casei LMG S-19264T (=DSM 44701T), isolated from a smear-ripened cheese.</title>
        <authorList>
            <consortium name="US DOE Joint Genome Institute (JGI-PGF)"/>
            <person name="Walter F."/>
            <person name="Albersmeier A."/>
            <person name="Kalinowski J."/>
            <person name="Ruckert C."/>
        </authorList>
    </citation>
    <scope>NUCLEOTIDE SEQUENCE</scope>
    <source>
        <strain evidence="2">JCM 10088</strain>
    </source>
</reference>
<dbReference type="AlphaFoldDB" id="A0A830GXB8"/>
<evidence type="ECO:0000313" key="3">
    <source>
        <dbReference type="Proteomes" id="UP000610960"/>
    </source>
</evidence>
<dbReference type="Proteomes" id="UP000610960">
    <property type="component" value="Unassembled WGS sequence"/>
</dbReference>
<dbReference type="RefSeq" id="WP_188596758.1">
    <property type="nucleotide sequence ID" value="NZ_BMNL01000003.1"/>
</dbReference>
<name>A0A830GXB8_9CREN</name>
<proteinExistence type="predicted"/>
<evidence type="ECO:0008006" key="4">
    <source>
        <dbReference type="Google" id="ProtNLM"/>
    </source>
</evidence>
<dbReference type="Gene3D" id="1.20.5.820">
    <property type="entry name" value="Preprotein translocase SecE subunit"/>
    <property type="match status" value="1"/>
</dbReference>
<keyword evidence="3" id="KW-1185">Reference proteome</keyword>
<keyword evidence="1" id="KW-1133">Transmembrane helix</keyword>
<dbReference type="EMBL" id="BMNL01000003">
    <property type="protein sequence ID" value="GGP21743.1"/>
    <property type="molecule type" value="Genomic_DNA"/>
</dbReference>
<gene>
    <name evidence="2" type="ORF">GCM10007981_14790</name>
</gene>
<accession>A0A830GXB8</accession>
<keyword evidence="1" id="KW-0812">Transmembrane</keyword>
<organism evidence="2 3">
    <name type="scientific">Thermocladium modestius</name>
    <dbReference type="NCBI Taxonomy" id="62609"/>
    <lineage>
        <taxon>Archaea</taxon>
        <taxon>Thermoproteota</taxon>
        <taxon>Thermoprotei</taxon>
        <taxon>Thermoproteales</taxon>
        <taxon>Thermoproteaceae</taxon>
        <taxon>Thermocladium</taxon>
    </lineage>
</organism>
<feature type="transmembrane region" description="Helical" evidence="1">
    <location>
        <begin position="78"/>
        <end position="98"/>
    </location>
</feature>
<comment type="caution">
    <text evidence="2">The sequence shown here is derived from an EMBL/GenBank/DDBJ whole genome shotgun (WGS) entry which is preliminary data.</text>
</comment>
<protein>
    <recommendedName>
        <fullName evidence="4">Protein translocase subunit SecE</fullName>
    </recommendedName>
</protein>
<sequence>MSATAKANKGIGKKIREYINLMLWVFKVAKKPDREDYMSIVKIGGLLVVILGAYSLIFNFIFYVLVTPHFSISYPENVIVFSTIVAIIAALSIVLIISTRNMGKQSRKGSKT</sequence>
<evidence type="ECO:0000256" key="1">
    <source>
        <dbReference type="SAM" id="Phobius"/>
    </source>
</evidence>
<dbReference type="InterPro" id="IPR023391">
    <property type="entry name" value="Prot_translocase_SecE_dom_sf"/>
</dbReference>
<reference evidence="2" key="2">
    <citation type="submission" date="2020-09" db="EMBL/GenBank/DDBJ databases">
        <authorList>
            <person name="Sun Q."/>
            <person name="Ohkuma M."/>
        </authorList>
    </citation>
    <scope>NUCLEOTIDE SEQUENCE</scope>
    <source>
        <strain evidence="2">JCM 10088</strain>
    </source>
</reference>
<dbReference type="OrthoDB" id="28477at2157"/>
<keyword evidence="1" id="KW-0472">Membrane</keyword>
<evidence type="ECO:0000313" key="2">
    <source>
        <dbReference type="EMBL" id="GGP21743.1"/>
    </source>
</evidence>